<keyword evidence="2" id="KW-1185">Reference proteome</keyword>
<proteinExistence type="predicted"/>
<organism evidence="1 2">
    <name type="scientific">Bacteroides cellulosilyticus CL02T12C19</name>
    <dbReference type="NCBI Taxonomy" id="997874"/>
    <lineage>
        <taxon>Bacteria</taxon>
        <taxon>Pseudomonadati</taxon>
        <taxon>Bacteroidota</taxon>
        <taxon>Bacteroidia</taxon>
        <taxon>Bacteroidales</taxon>
        <taxon>Bacteroidaceae</taxon>
        <taxon>Bacteroides</taxon>
    </lineage>
</organism>
<dbReference type="Proteomes" id="UP000003741">
    <property type="component" value="Unassembled WGS sequence"/>
</dbReference>
<dbReference type="EMBL" id="AGXG01000033">
    <property type="protein sequence ID" value="EIY34352.1"/>
    <property type="molecule type" value="Genomic_DNA"/>
</dbReference>
<protein>
    <recommendedName>
        <fullName evidence="3">Outer membrane protein beta-barrel domain-containing protein</fullName>
    </recommendedName>
</protein>
<evidence type="ECO:0000313" key="2">
    <source>
        <dbReference type="Proteomes" id="UP000003741"/>
    </source>
</evidence>
<dbReference type="InterPro" id="IPR011250">
    <property type="entry name" value="OMP/PagP_B-barrel"/>
</dbReference>
<dbReference type="AlphaFoldDB" id="I8W9B8"/>
<sequence>MTGEWECLVTTIVGDGEYLYSNRSKQSVAFYDGVRAMAMDDIGRLLYIAPQFTGRWILGEKLTIYGAIGWGWLRYKETVKGSGLGELSGTTNALGGNFTVGLEYRLSSVVGMSVDLGLIGGEIGKLKVDNTGLQATIREAL</sequence>
<name>I8W9B8_9BACE</name>
<evidence type="ECO:0000313" key="1">
    <source>
        <dbReference type="EMBL" id="EIY34352.1"/>
    </source>
</evidence>
<dbReference type="RefSeq" id="WP_007216424.1">
    <property type="nucleotide sequence ID" value="NZ_JH724086.1"/>
</dbReference>
<reference evidence="1 2" key="1">
    <citation type="submission" date="2012-02" db="EMBL/GenBank/DDBJ databases">
        <title>The Genome Sequence of Bacteroides cellulosilyticus CL02T12C19.</title>
        <authorList>
            <consortium name="The Broad Institute Genome Sequencing Platform"/>
            <person name="Earl A."/>
            <person name="Ward D."/>
            <person name="Feldgarden M."/>
            <person name="Gevers D."/>
            <person name="Zitomersky N.L."/>
            <person name="Coyne M.J."/>
            <person name="Comstock L.E."/>
            <person name="Young S.K."/>
            <person name="Zeng Q."/>
            <person name="Gargeya S."/>
            <person name="Fitzgerald M."/>
            <person name="Haas B."/>
            <person name="Abouelleil A."/>
            <person name="Alvarado L."/>
            <person name="Arachchi H.M."/>
            <person name="Berlin A."/>
            <person name="Chapman S.B."/>
            <person name="Gearin G."/>
            <person name="Goldberg J."/>
            <person name="Griggs A."/>
            <person name="Gujja S."/>
            <person name="Hansen M."/>
            <person name="Heiman D."/>
            <person name="Howarth C."/>
            <person name="Larimer J."/>
            <person name="Lui A."/>
            <person name="MacDonald P.J.P."/>
            <person name="McCowen C."/>
            <person name="Montmayeur A."/>
            <person name="Murphy C."/>
            <person name="Neiman D."/>
            <person name="Pearson M."/>
            <person name="Priest M."/>
            <person name="Roberts A."/>
            <person name="Saif S."/>
            <person name="Shea T."/>
            <person name="Sisk P."/>
            <person name="Stolte C."/>
            <person name="Sykes S."/>
            <person name="Wortman J."/>
            <person name="Nusbaum C."/>
            <person name="Birren B."/>
        </authorList>
    </citation>
    <scope>NUCLEOTIDE SEQUENCE [LARGE SCALE GENOMIC DNA]</scope>
    <source>
        <strain evidence="1 2">CL02T12C19</strain>
    </source>
</reference>
<dbReference type="PATRIC" id="fig|997874.3.peg.1672"/>
<gene>
    <name evidence="1" type="ORF">HMPREF1062_01632</name>
</gene>
<dbReference type="SUPFAM" id="SSF56925">
    <property type="entry name" value="OMPA-like"/>
    <property type="match status" value="1"/>
</dbReference>
<comment type="caution">
    <text evidence="1">The sequence shown here is derived from an EMBL/GenBank/DDBJ whole genome shotgun (WGS) entry which is preliminary data.</text>
</comment>
<dbReference type="HOGENOM" id="CLU_1821505_0_0_10"/>
<accession>I8W9B8</accession>
<evidence type="ECO:0008006" key="3">
    <source>
        <dbReference type="Google" id="ProtNLM"/>
    </source>
</evidence>